<accession>A0A1L9UY06</accession>
<reference evidence="3" key="1">
    <citation type="journal article" date="2017" name="Genome Biol.">
        <title>Comparative genomics reveals high biological diversity and specific adaptations in the industrially and medically important fungal genus Aspergillus.</title>
        <authorList>
            <person name="de Vries R.P."/>
            <person name="Riley R."/>
            <person name="Wiebenga A."/>
            <person name="Aguilar-Osorio G."/>
            <person name="Amillis S."/>
            <person name="Uchima C.A."/>
            <person name="Anderluh G."/>
            <person name="Asadollahi M."/>
            <person name="Askin M."/>
            <person name="Barry K."/>
            <person name="Battaglia E."/>
            <person name="Bayram O."/>
            <person name="Benocci T."/>
            <person name="Braus-Stromeyer S.A."/>
            <person name="Caldana C."/>
            <person name="Canovas D."/>
            <person name="Cerqueira G.C."/>
            <person name="Chen F."/>
            <person name="Chen W."/>
            <person name="Choi C."/>
            <person name="Clum A."/>
            <person name="Dos Santos R.A."/>
            <person name="Damasio A.R."/>
            <person name="Diallinas G."/>
            <person name="Emri T."/>
            <person name="Fekete E."/>
            <person name="Flipphi M."/>
            <person name="Freyberg S."/>
            <person name="Gallo A."/>
            <person name="Gournas C."/>
            <person name="Habgood R."/>
            <person name="Hainaut M."/>
            <person name="Harispe M.L."/>
            <person name="Henrissat B."/>
            <person name="Hilden K.S."/>
            <person name="Hope R."/>
            <person name="Hossain A."/>
            <person name="Karabika E."/>
            <person name="Karaffa L."/>
            <person name="Karanyi Z."/>
            <person name="Krasevec N."/>
            <person name="Kuo A."/>
            <person name="Kusch H."/>
            <person name="LaButti K."/>
            <person name="Lagendijk E.L."/>
            <person name="Lapidus A."/>
            <person name="Levasseur A."/>
            <person name="Lindquist E."/>
            <person name="Lipzen A."/>
            <person name="Logrieco A.F."/>
            <person name="MacCabe A."/>
            <person name="Maekelae M.R."/>
            <person name="Malavazi I."/>
            <person name="Melin P."/>
            <person name="Meyer V."/>
            <person name="Mielnichuk N."/>
            <person name="Miskei M."/>
            <person name="Molnar A.P."/>
            <person name="Mule G."/>
            <person name="Ngan C.Y."/>
            <person name="Orejas M."/>
            <person name="Orosz E."/>
            <person name="Ouedraogo J.P."/>
            <person name="Overkamp K.M."/>
            <person name="Park H.-S."/>
            <person name="Perrone G."/>
            <person name="Piumi F."/>
            <person name="Punt P.J."/>
            <person name="Ram A.F."/>
            <person name="Ramon A."/>
            <person name="Rauscher S."/>
            <person name="Record E."/>
            <person name="Riano-Pachon D.M."/>
            <person name="Robert V."/>
            <person name="Roehrig J."/>
            <person name="Ruller R."/>
            <person name="Salamov A."/>
            <person name="Salih N.S."/>
            <person name="Samson R.A."/>
            <person name="Sandor E."/>
            <person name="Sanguinetti M."/>
            <person name="Schuetze T."/>
            <person name="Sepcic K."/>
            <person name="Shelest E."/>
            <person name="Sherlock G."/>
            <person name="Sophianopoulou V."/>
            <person name="Squina F.M."/>
            <person name="Sun H."/>
            <person name="Susca A."/>
            <person name="Todd R.B."/>
            <person name="Tsang A."/>
            <person name="Unkles S.E."/>
            <person name="van de Wiele N."/>
            <person name="van Rossen-Uffink D."/>
            <person name="Oliveira J.V."/>
            <person name="Vesth T.C."/>
            <person name="Visser J."/>
            <person name="Yu J.-H."/>
            <person name="Zhou M."/>
            <person name="Andersen M.R."/>
            <person name="Archer D.B."/>
            <person name="Baker S.E."/>
            <person name="Benoit I."/>
            <person name="Brakhage A.A."/>
            <person name="Braus G.H."/>
            <person name="Fischer R."/>
            <person name="Frisvad J.C."/>
            <person name="Goldman G.H."/>
            <person name="Houbraken J."/>
            <person name="Oakley B."/>
            <person name="Pocsi I."/>
            <person name="Scazzocchio C."/>
            <person name="Seiboth B."/>
            <person name="vanKuyk P.A."/>
            <person name="Wortman J."/>
            <person name="Dyer P.S."/>
            <person name="Grigoriev I.V."/>
        </authorList>
    </citation>
    <scope>NUCLEOTIDE SEQUENCE [LARGE SCALE GENOMIC DNA]</scope>
    <source>
        <strain evidence="3">CBS 101740 / IMI 381727 / IBT 21946</strain>
    </source>
</reference>
<dbReference type="VEuPathDB" id="FungiDB:ASPBRDRAFT_413672"/>
<dbReference type="RefSeq" id="XP_067483795.1">
    <property type="nucleotide sequence ID" value="XM_067624547.1"/>
</dbReference>
<name>A0A1L9UY06_ASPBC</name>
<dbReference type="AlphaFoldDB" id="A0A1L9UY06"/>
<gene>
    <name evidence="2" type="ORF">ASPBRDRAFT_413672</name>
</gene>
<keyword evidence="1" id="KW-1133">Transmembrane helix</keyword>
<protein>
    <submittedName>
        <fullName evidence="2">Uncharacterized protein</fullName>
    </submittedName>
</protein>
<evidence type="ECO:0000313" key="3">
    <source>
        <dbReference type="Proteomes" id="UP000184499"/>
    </source>
</evidence>
<evidence type="ECO:0000256" key="1">
    <source>
        <dbReference type="SAM" id="Phobius"/>
    </source>
</evidence>
<dbReference type="EMBL" id="KV878680">
    <property type="protein sequence ID" value="OJJ76548.1"/>
    <property type="molecule type" value="Genomic_DNA"/>
</dbReference>
<keyword evidence="3" id="KW-1185">Reference proteome</keyword>
<feature type="transmembrane region" description="Helical" evidence="1">
    <location>
        <begin position="99"/>
        <end position="118"/>
    </location>
</feature>
<organism evidence="2 3">
    <name type="scientific">Aspergillus brasiliensis (strain CBS 101740 / IMI 381727 / IBT 21946)</name>
    <dbReference type="NCBI Taxonomy" id="767769"/>
    <lineage>
        <taxon>Eukaryota</taxon>
        <taxon>Fungi</taxon>
        <taxon>Dikarya</taxon>
        <taxon>Ascomycota</taxon>
        <taxon>Pezizomycotina</taxon>
        <taxon>Eurotiomycetes</taxon>
        <taxon>Eurotiomycetidae</taxon>
        <taxon>Eurotiales</taxon>
        <taxon>Aspergillaceae</taxon>
        <taxon>Aspergillus</taxon>
        <taxon>Aspergillus subgen. Circumdati</taxon>
    </lineage>
</organism>
<dbReference type="GeneID" id="93577035"/>
<feature type="transmembrane region" description="Helical" evidence="1">
    <location>
        <begin position="138"/>
        <end position="158"/>
    </location>
</feature>
<keyword evidence="1" id="KW-0812">Transmembrane</keyword>
<sequence>MGGAIRSRKVAVFRSVSLARSGLYVRALSLPPSLSYSPCSLTYSYSLSHCVGRYRLGTTPILYRRSPRPCARLLFHGFSTAFCHQPDAVGSRITGTIRVLSILLLGTSTLLVQVPPLLNFTTFAPASQPMRLALLNAYYNVIILIAGIFFSGGTIVRFQGSSACSLSLFLCPN</sequence>
<dbReference type="Proteomes" id="UP000184499">
    <property type="component" value="Unassembled WGS sequence"/>
</dbReference>
<evidence type="ECO:0000313" key="2">
    <source>
        <dbReference type="EMBL" id="OJJ76548.1"/>
    </source>
</evidence>
<keyword evidence="1" id="KW-0472">Membrane</keyword>
<proteinExistence type="predicted"/>